<keyword evidence="6" id="KW-1185">Reference proteome</keyword>
<dbReference type="EMBL" id="JABFAJ010000027">
    <property type="protein sequence ID" value="NNU28826.1"/>
    <property type="molecule type" value="Genomic_DNA"/>
</dbReference>
<evidence type="ECO:0000259" key="4">
    <source>
        <dbReference type="PROSITE" id="PS51186"/>
    </source>
</evidence>
<evidence type="ECO:0000313" key="5">
    <source>
        <dbReference type="EMBL" id="NNU28826.1"/>
    </source>
</evidence>
<dbReference type="InterPro" id="IPR000182">
    <property type="entry name" value="GNAT_dom"/>
</dbReference>
<reference evidence="5 6" key="1">
    <citation type="submission" date="2020-05" db="EMBL/GenBank/DDBJ databases">
        <title>Genome sequence of Isoptericola sp. JC619 isolated from Chilika lagoon, India.</title>
        <authorList>
            <person name="Kumar D."/>
            <person name="Appam K."/>
            <person name="Gandham S."/>
            <person name="Uppada J."/>
            <person name="Sasikala C."/>
            <person name="Venkata Ramana C."/>
        </authorList>
    </citation>
    <scope>NUCLEOTIDE SEQUENCE [LARGE SCALE GENOMIC DNA]</scope>
    <source>
        <strain evidence="5 6">JC619</strain>
    </source>
</reference>
<dbReference type="PROSITE" id="PS51186">
    <property type="entry name" value="GNAT"/>
    <property type="match status" value="1"/>
</dbReference>
<feature type="domain" description="N-acetyltransferase" evidence="4">
    <location>
        <begin position="13"/>
        <end position="181"/>
    </location>
</feature>
<evidence type="ECO:0000256" key="1">
    <source>
        <dbReference type="ARBA" id="ARBA00022679"/>
    </source>
</evidence>
<dbReference type="GO" id="GO:0005737">
    <property type="term" value="C:cytoplasm"/>
    <property type="evidence" value="ECO:0007669"/>
    <property type="project" value="TreeGrafter"/>
</dbReference>
<dbReference type="SUPFAM" id="SSF55729">
    <property type="entry name" value="Acyl-CoA N-acyltransferases (Nat)"/>
    <property type="match status" value="1"/>
</dbReference>
<evidence type="ECO:0000256" key="2">
    <source>
        <dbReference type="ARBA" id="ARBA00023315"/>
    </source>
</evidence>
<name>A0A849JZW2_9MICO</name>
<dbReference type="PANTHER" id="PTHR43792:SF8">
    <property type="entry name" value="[RIBOSOMAL PROTEIN US5]-ALANINE N-ACETYLTRANSFERASE"/>
    <property type="match status" value="1"/>
</dbReference>
<dbReference type="GO" id="GO:0008999">
    <property type="term" value="F:protein-N-terminal-alanine acetyltransferase activity"/>
    <property type="evidence" value="ECO:0007669"/>
    <property type="project" value="TreeGrafter"/>
</dbReference>
<dbReference type="InterPro" id="IPR051531">
    <property type="entry name" value="N-acetyltransferase"/>
</dbReference>
<evidence type="ECO:0000256" key="3">
    <source>
        <dbReference type="ARBA" id="ARBA00038502"/>
    </source>
</evidence>
<keyword evidence="1 5" id="KW-0808">Transferase</keyword>
<dbReference type="Proteomes" id="UP000557204">
    <property type="component" value="Unassembled WGS sequence"/>
</dbReference>
<evidence type="ECO:0000313" key="6">
    <source>
        <dbReference type="Proteomes" id="UP000557204"/>
    </source>
</evidence>
<accession>A0A849JZW2</accession>
<protein>
    <submittedName>
        <fullName evidence="5">GNAT family N-acetyltransferase</fullName>
    </submittedName>
</protein>
<dbReference type="Gene3D" id="3.40.630.30">
    <property type="match status" value="1"/>
</dbReference>
<gene>
    <name evidence="5" type="ORF">HLI28_14930</name>
</gene>
<dbReference type="PANTHER" id="PTHR43792">
    <property type="entry name" value="GNAT FAMILY, PUTATIVE (AFU_ORTHOLOGUE AFUA_3G00765)-RELATED-RELATED"/>
    <property type="match status" value="1"/>
</dbReference>
<comment type="caution">
    <text evidence="5">The sequence shown here is derived from an EMBL/GenBank/DDBJ whole genome shotgun (WGS) entry which is preliminary data.</text>
</comment>
<organism evidence="5 6">
    <name type="scientific">Isoptericola sediminis</name>
    <dbReference type="NCBI Taxonomy" id="2733572"/>
    <lineage>
        <taxon>Bacteria</taxon>
        <taxon>Bacillati</taxon>
        <taxon>Actinomycetota</taxon>
        <taxon>Actinomycetes</taxon>
        <taxon>Micrococcales</taxon>
        <taxon>Promicromonosporaceae</taxon>
        <taxon>Isoptericola</taxon>
    </lineage>
</organism>
<sequence>MLDLAPVALPAGVTLRLLHPDDGPALAAAYTRDRTRLEPWEPERPESYFTPEHHARTVPDELAAHRAGRTVPCVLTRDSEVVGRVTLSDVVAGPFRNAHLGYWLAGAVTGHGVMTAAVEALVTHARDVVGLHRLQAATLPHNHDSQGVLARTGFEKIGYAPRYLRIAGAWQDHVLFQRILHD</sequence>
<keyword evidence="2" id="KW-0012">Acyltransferase</keyword>
<proteinExistence type="inferred from homology"/>
<dbReference type="Pfam" id="PF13302">
    <property type="entry name" value="Acetyltransf_3"/>
    <property type="match status" value="1"/>
</dbReference>
<dbReference type="AlphaFoldDB" id="A0A849JZW2"/>
<comment type="similarity">
    <text evidence="3">Belongs to the acetyltransferase family. RimJ subfamily.</text>
</comment>
<dbReference type="InterPro" id="IPR016181">
    <property type="entry name" value="Acyl_CoA_acyltransferase"/>
</dbReference>
<dbReference type="RefSeq" id="WP_171248375.1">
    <property type="nucleotide sequence ID" value="NZ_JABFAJ010000027.1"/>
</dbReference>